<feature type="region of interest" description="Disordered" evidence="1">
    <location>
        <begin position="201"/>
        <end position="220"/>
    </location>
</feature>
<keyword evidence="4" id="KW-1185">Reference proteome</keyword>
<dbReference type="Proteomes" id="UP001369815">
    <property type="component" value="Unassembled WGS sequence"/>
</dbReference>
<keyword evidence="2" id="KW-0732">Signal</keyword>
<protein>
    <submittedName>
        <fullName evidence="3">Uncharacterized protein</fullName>
    </submittedName>
</protein>
<feature type="signal peptide" evidence="2">
    <location>
        <begin position="1"/>
        <end position="18"/>
    </location>
</feature>
<evidence type="ECO:0000313" key="4">
    <source>
        <dbReference type="Proteomes" id="UP001369815"/>
    </source>
</evidence>
<proteinExistence type="predicted"/>
<dbReference type="AlphaFoldDB" id="A0AAX6MQQ1"/>
<gene>
    <name evidence="3" type="ORF">Daesc_002597</name>
</gene>
<evidence type="ECO:0000256" key="2">
    <source>
        <dbReference type="SAM" id="SignalP"/>
    </source>
</evidence>
<feature type="chain" id="PRO_5043455719" evidence="2">
    <location>
        <begin position="19"/>
        <end position="242"/>
    </location>
</feature>
<organism evidence="3 4">
    <name type="scientific">Daldinia eschscholtzii</name>
    <dbReference type="NCBI Taxonomy" id="292717"/>
    <lineage>
        <taxon>Eukaryota</taxon>
        <taxon>Fungi</taxon>
        <taxon>Dikarya</taxon>
        <taxon>Ascomycota</taxon>
        <taxon>Pezizomycotina</taxon>
        <taxon>Sordariomycetes</taxon>
        <taxon>Xylariomycetidae</taxon>
        <taxon>Xylariales</taxon>
        <taxon>Hypoxylaceae</taxon>
        <taxon>Daldinia</taxon>
    </lineage>
</organism>
<dbReference type="EMBL" id="JBANMG010000003">
    <property type="protein sequence ID" value="KAK6954968.1"/>
    <property type="molecule type" value="Genomic_DNA"/>
</dbReference>
<feature type="region of interest" description="Disordered" evidence="1">
    <location>
        <begin position="163"/>
        <end position="190"/>
    </location>
</feature>
<reference evidence="3 4" key="1">
    <citation type="journal article" date="2024" name="Front Chem Biol">
        <title>Unveiling the potential of Daldinia eschscholtzii MFLUCC 19-0629 through bioactivity and bioinformatics studies for enhanced sustainable agriculture production.</title>
        <authorList>
            <person name="Brooks S."/>
            <person name="Weaver J.A."/>
            <person name="Klomchit A."/>
            <person name="Alharthi S.A."/>
            <person name="Onlamun T."/>
            <person name="Nurani R."/>
            <person name="Vong T.K."/>
            <person name="Alberti F."/>
            <person name="Greco C."/>
        </authorList>
    </citation>
    <scope>NUCLEOTIDE SEQUENCE [LARGE SCALE GENOMIC DNA]</scope>
    <source>
        <strain evidence="3">MFLUCC 19-0629</strain>
    </source>
</reference>
<name>A0AAX6MQQ1_9PEZI</name>
<sequence>MYTNNAIVIAALAACASAQIPNLVPRQTFGSPDSEETGSSPECISRVQSWSGAFPTPAPELESAMESVTEDGGMAESGLSGLCQYGTVLGEKQASAYTSYCLDMYSYLSSQSSNLLALATSCSNDMGAPPEVITSQLGELLGVYSQFSAGGCKSVSATTTADSSSAKTTSSSGGSATATNSSGFATTTASTTEGGSASSAAAAATSSSATSSTPSGNAGPRETGMLAAAALAAGFIGAAVAL</sequence>
<accession>A0AAX6MQQ1</accession>
<evidence type="ECO:0000256" key="1">
    <source>
        <dbReference type="SAM" id="MobiDB-lite"/>
    </source>
</evidence>
<evidence type="ECO:0000313" key="3">
    <source>
        <dbReference type="EMBL" id="KAK6954968.1"/>
    </source>
</evidence>
<comment type="caution">
    <text evidence="3">The sequence shown here is derived from an EMBL/GenBank/DDBJ whole genome shotgun (WGS) entry which is preliminary data.</text>
</comment>